<protein>
    <recommendedName>
        <fullName evidence="1">Gins51 C-terminal domain-containing protein</fullName>
    </recommendedName>
</protein>
<dbReference type="InterPro" id="IPR054314">
    <property type="entry name" value="Gins51_C"/>
</dbReference>
<dbReference type="RefSeq" id="WP_012900289.1">
    <property type="nucleotide sequence ID" value="NC_013665.1"/>
</dbReference>
<dbReference type="AlphaFoldDB" id="D1YYT8"/>
<evidence type="ECO:0000313" key="3">
    <source>
        <dbReference type="Proteomes" id="UP000001882"/>
    </source>
</evidence>
<reference evidence="2 3" key="1">
    <citation type="journal article" date="2007" name="Appl. Environ. Microbiol.">
        <title>Isolation of key methanogens for global methane emission from rice paddy fields: a novel isolate affiliated with the clone cluster rice cluster I.</title>
        <authorList>
            <person name="Sakai S."/>
            <person name="Imachi H."/>
            <person name="Sekiguchi Y."/>
            <person name="Ohashi A."/>
            <person name="Harada H."/>
            <person name="Kamagata Y."/>
        </authorList>
    </citation>
    <scope>NUCLEOTIDE SEQUENCE [LARGE SCALE GENOMIC DNA]</scope>
    <source>
        <strain evidence="3">DSM 17711 / JCM 13418 / NBRC 101707 / SANAE</strain>
    </source>
</reference>
<proteinExistence type="predicted"/>
<dbReference type="InParanoid" id="D1YYT8"/>
<dbReference type="Gene3D" id="1.20.58.1030">
    <property type="match status" value="1"/>
</dbReference>
<reference evidence="2 3" key="2">
    <citation type="journal article" date="2008" name="Int. J. Syst. Evol. Microbiol.">
        <title>Methanocella paludicola gen. nov., sp. nov., a methane-producing archaeon, the first isolate of the lineage 'Rice Cluster I', and proposal of the new archaeal order Methanocellales ord. nov.</title>
        <authorList>
            <person name="Sakai S."/>
            <person name="Imachi H."/>
            <person name="Hanada S."/>
            <person name="Ohashi A."/>
            <person name="Harada H."/>
            <person name="Kamagata Y."/>
        </authorList>
    </citation>
    <scope>NUCLEOTIDE SEQUENCE [LARGE SCALE GENOMIC DNA]</scope>
    <source>
        <strain evidence="3">DSM 17711 / JCM 13418 / NBRC 101707 / SANAE</strain>
    </source>
</reference>
<dbReference type="OrthoDB" id="157576at2157"/>
<evidence type="ECO:0000313" key="2">
    <source>
        <dbReference type="EMBL" id="BAI61610.1"/>
    </source>
</evidence>
<feature type="domain" description="Gins51 C-terminal" evidence="1">
    <location>
        <begin position="164"/>
        <end position="206"/>
    </location>
</feature>
<reference evidence="3" key="3">
    <citation type="journal article" date="2011" name="PLoS ONE">
        <title>Genome sequence of a mesophilic hydrogenotrophic methanogen Methanocella paludicola, the first cultivated representative of the order Methanocellales.</title>
        <authorList>
            <person name="Sakai S."/>
            <person name="Takaki Y."/>
            <person name="Shimamura S."/>
            <person name="Sekine M."/>
            <person name="Tajima T."/>
            <person name="Kosugi H."/>
            <person name="Ichikawa N."/>
            <person name="Tasumi E."/>
            <person name="Hiraki A.T."/>
            <person name="Shimizu A."/>
            <person name="Kato Y."/>
            <person name="Nishiko R."/>
            <person name="Mori K."/>
            <person name="Fujita N."/>
            <person name="Imachi H."/>
            <person name="Takai K."/>
        </authorList>
    </citation>
    <scope>NUCLEOTIDE SEQUENCE [LARGE SCALE GENOMIC DNA]</scope>
    <source>
        <strain evidence="3">DSM 17711 / JCM 13418 / NBRC 101707 / SANAE</strain>
    </source>
</reference>
<name>D1YYT8_METPS</name>
<dbReference type="STRING" id="304371.MCP_1538"/>
<accession>D1YYT8</accession>
<sequence>MSLEDLVMILTKERDLDDLQELGDSFYDNAASYIKRLEESRNEATNYREADMLSDELKNARMVLEGIFDRRRSKIIDAALNTASGIRTDVKGLTAKEKPMFDSIVTALESGRTDVLLPILEPGREPGRAQNPSKNILGETTSKEKPIENSVIQDSNVTEDLMMVKVLKDIPRFVGVDGRHYHLSGEDVVVLPKANALVLCNKNVAIPLQNQQGKG</sequence>
<dbReference type="EMBL" id="AP011532">
    <property type="protein sequence ID" value="BAI61610.1"/>
    <property type="molecule type" value="Genomic_DNA"/>
</dbReference>
<keyword evidence="3" id="KW-1185">Reference proteome</keyword>
<dbReference type="Gene3D" id="3.40.5.50">
    <property type="match status" value="1"/>
</dbReference>
<organism evidence="2 3">
    <name type="scientific">Methanocella paludicola (strain DSM 17711 / JCM 13418 / NBRC 101707 / SANAE)</name>
    <dbReference type="NCBI Taxonomy" id="304371"/>
    <lineage>
        <taxon>Archaea</taxon>
        <taxon>Methanobacteriati</taxon>
        <taxon>Methanobacteriota</taxon>
        <taxon>Stenosarchaea group</taxon>
        <taxon>Methanomicrobia</taxon>
        <taxon>Methanocellales</taxon>
        <taxon>Methanocellaceae</taxon>
        <taxon>Methanocella</taxon>
    </lineage>
</organism>
<gene>
    <name evidence="2" type="ordered locus">MCP_1538</name>
</gene>
<dbReference type="Proteomes" id="UP000001882">
    <property type="component" value="Chromosome"/>
</dbReference>
<dbReference type="GeneID" id="8683128"/>
<dbReference type="KEGG" id="mpd:MCP_1538"/>
<dbReference type="CDD" id="cd11714">
    <property type="entry name" value="GINS_A_archaea"/>
    <property type="match status" value="1"/>
</dbReference>
<evidence type="ECO:0000259" key="1">
    <source>
        <dbReference type="Pfam" id="PF22090"/>
    </source>
</evidence>
<dbReference type="Pfam" id="PF22090">
    <property type="entry name" value="Gins51_C"/>
    <property type="match status" value="1"/>
</dbReference>
<dbReference type="eggNOG" id="arCOG00551">
    <property type="taxonomic scope" value="Archaea"/>
</dbReference>